<dbReference type="GO" id="GO:0005634">
    <property type="term" value="C:nucleus"/>
    <property type="evidence" value="ECO:0007669"/>
    <property type="project" value="UniProtKB-SubCell"/>
</dbReference>
<keyword evidence="9" id="KW-0539">Nucleus</keyword>
<dbReference type="GO" id="GO:0000724">
    <property type="term" value="P:double-strand break repair via homologous recombination"/>
    <property type="evidence" value="ECO:0007669"/>
    <property type="project" value="InterPro"/>
</dbReference>
<keyword evidence="4" id="KW-0808">Transferase</keyword>
<dbReference type="AlphaFoldDB" id="A0A5J4Z3V5"/>
<evidence type="ECO:0000256" key="3">
    <source>
        <dbReference type="ARBA" id="ARBA00008212"/>
    </source>
</evidence>
<dbReference type="EMBL" id="VRMN01000001">
    <property type="protein sequence ID" value="KAA8498005.1"/>
    <property type="molecule type" value="Genomic_DNA"/>
</dbReference>
<evidence type="ECO:0000256" key="7">
    <source>
        <dbReference type="ARBA" id="ARBA00022786"/>
    </source>
</evidence>
<proteinExistence type="inferred from homology"/>
<gene>
    <name evidence="11" type="ORF">FVE85_5590</name>
</gene>
<dbReference type="UniPathway" id="UPA00886"/>
<dbReference type="PANTHER" id="PTHR21330">
    <property type="entry name" value="E3 SUMO-PROTEIN LIGASE NSE2"/>
    <property type="match status" value="1"/>
</dbReference>
<dbReference type="CDD" id="cd16651">
    <property type="entry name" value="SPL-RING_NSE2"/>
    <property type="match status" value="1"/>
</dbReference>
<keyword evidence="5" id="KW-0479">Metal-binding</keyword>
<evidence type="ECO:0000313" key="11">
    <source>
        <dbReference type="EMBL" id="KAA8498005.1"/>
    </source>
</evidence>
<comment type="similarity">
    <text evidence="3">Belongs to the NSE2 family.</text>
</comment>
<protein>
    <recommendedName>
        <fullName evidence="10">SP-RING-type domain-containing protein</fullName>
    </recommendedName>
</protein>
<dbReference type="InterPro" id="IPR026846">
    <property type="entry name" value="Nse2(Mms21)"/>
</dbReference>
<evidence type="ECO:0000256" key="9">
    <source>
        <dbReference type="ARBA" id="ARBA00023242"/>
    </source>
</evidence>
<dbReference type="Proteomes" id="UP000324585">
    <property type="component" value="Unassembled WGS sequence"/>
</dbReference>
<dbReference type="InterPro" id="IPR004181">
    <property type="entry name" value="Znf_MIZ"/>
</dbReference>
<evidence type="ECO:0000256" key="2">
    <source>
        <dbReference type="ARBA" id="ARBA00004718"/>
    </source>
</evidence>
<name>A0A5J4Z3V5_PORPP</name>
<dbReference type="GO" id="GO:0030915">
    <property type="term" value="C:Smc5-Smc6 complex"/>
    <property type="evidence" value="ECO:0007669"/>
    <property type="project" value="InterPro"/>
</dbReference>
<organism evidence="11 12">
    <name type="scientific">Porphyridium purpureum</name>
    <name type="common">Red alga</name>
    <name type="synonym">Porphyridium cruentum</name>
    <dbReference type="NCBI Taxonomy" id="35688"/>
    <lineage>
        <taxon>Eukaryota</taxon>
        <taxon>Rhodophyta</taxon>
        <taxon>Bangiophyceae</taxon>
        <taxon>Porphyridiales</taxon>
        <taxon>Porphyridiaceae</taxon>
        <taxon>Porphyridium</taxon>
    </lineage>
</organism>
<comment type="pathway">
    <text evidence="2">Protein modification; protein sumoylation.</text>
</comment>
<evidence type="ECO:0000256" key="6">
    <source>
        <dbReference type="ARBA" id="ARBA00022771"/>
    </source>
</evidence>
<dbReference type="GO" id="GO:0061665">
    <property type="term" value="F:SUMO ligase activity"/>
    <property type="evidence" value="ECO:0007669"/>
    <property type="project" value="TreeGrafter"/>
</dbReference>
<evidence type="ECO:0000313" key="12">
    <source>
        <dbReference type="Proteomes" id="UP000324585"/>
    </source>
</evidence>
<accession>A0A5J4Z3V5</accession>
<keyword evidence="12" id="KW-1185">Reference proteome</keyword>
<sequence length="291" mass="32061">MSTEMWTVEEGQGSKERVMSESIGAQLEAWKSMRTLSSSCAEQLVRYAEILDTPAGQQHVDGIALRDGAAELEAAMRVCIELRAEAEMRHAVLRHTEDEMQRCVQAAAVRPVARADGASAAASRPAAAADSGENDSVAIISNTFHSELQSGKLLLDKVDVKADKAYVRLQRRLANRSNAADADLQMAEGQSSLPFTKCPITQGPLDDAVQNIECGHYYSRDGIMAHVRSAAREARDPLCVWAGCNKKIEIDNLEPAHRVMRELRIQAGLRETVNQRQDEFSKQDTDEEIQL</sequence>
<dbReference type="Gene3D" id="3.30.40.10">
    <property type="entry name" value="Zinc/RING finger domain, C3HC4 (zinc finger)"/>
    <property type="match status" value="1"/>
</dbReference>
<dbReference type="GO" id="GO:0008270">
    <property type="term" value="F:zinc ion binding"/>
    <property type="evidence" value="ECO:0007669"/>
    <property type="project" value="UniProtKB-KW"/>
</dbReference>
<dbReference type="InterPro" id="IPR013083">
    <property type="entry name" value="Znf_RING/FYVE/PHD"/>
</dbReference>
<evidence type="ECO:0000256" key="5">
    <source>
        <dbReference type="ARBA" id="ARBA00022723"/>
    </source>
</evidence>
<reference evidence="12" key="1">
    <citation type="journal article" date="2019" name="Nat. Commun.">
        <title>Expansion of phycobilisome linker gene families in mesophilic red algae.</title>
        <authorList>
            <person name="Lee J."/>
            <person name="Kim D."/>
            <person name="Bhattacharya D."/>
            <person name="Yoon H.S."/>
        </authorList>
    </citation>
    <scope>NUCLEOTIDE SEQUENCE [LARGE SCALE GENOMIC DNA]</scope>
    <source>
        <strain evidence="12">CCMP 1328</strain>
    </source>
</reference>
<dbReference type="PANTHER" id="PTHR21330:SF1">
    <property type="entry name" value="E3 SUMO-PROTEIN LIGASE NSE2"/>
    <property type="match status" value="1"/>
</dbReference>
<dbReference type="SUPFAM" id="SSF57850">
    <property type="entry name" value="RING/U-box"/>
    <property type="match status" value="1"/>
</dbReference>
<comment type="caution">
    <text evidence="11">The sequence shown here is derived from an EMBL/GenBank/DDBJ whole genome shotgun (WGS) entry which is preliminary data.</text>
</comment>
<evidence type="ECO:0000256" key="8">
    <source>
        <dbReference type="ARBA" id="ARBA00022833"/>
    </source>
</evidence>
<feature type="domain" description="SP-RING-type" evidence="10">
    <location>
        <begin position="183"/>
        <end position="244"/>
    </location>
</feature>
<keyword evidence="6" id="KW-0863">Zinc-finger</keyword>
<keyword evidence="7" id="KW-0833">Ubl conjugation pathway</keyword>
<dbReference type="Pfam" id="PF11789">
    <property type="entry name" value="zf-Nse"/>
    <property type="match status" value="1"/>
</dbReference>
<keyword evidence="8" id="KW-0862">Zinc</keyword>
<evidence type="ECO:0000256" key="4">
    <source>
        <dbReference type="ARBA" id="ARBA00022679"/>
    </source>
</evidence>
<dbReference type="OrthoDB" id="26899at2759"/>
<evidence type="ECO:0000256" key="1">
    <source>
        <dbReference type="ARBA" id="ARBA00004123"/>
    </source>
</evidence>
<dbReference type="GO" id="GO:0016925">
    <property type="term" value="P:protein sumoylation"/>
    <property type="evidence" value="ECO:0007669"/>
    <property type="project" value="UniProtKB-UniPathway"/>
</dbReference>
<comment type="subcellular location">
    <subcellularLocation>
        <location evidence="1">Nucleus</location>
    </subcellularLocation>
</comment>
<evidence type="ECO:0000259" key="10">
    <source>
        <dbReference type="Pfam" id="PF11789"/>
    </source>
</evidence>